<dbReference type="Pfam" id="PF00436">
    <property type="entry name" value="SSB"/>
    <property type="match status" value="1"/>
</dbReference>
<feature type="region of interest" description="Disordered" evidence="4">
    <location>
        <begin position="103"/>
        <end position="137"/>
    </location>
</feature>
<comment type="subunit">
    <text evidence="2">Homotetramer.</text>
</comment>
<dbReference type="PANTHER" id="PTHR10302:SF27">
    <property type="entry name" value="SINGLE-STRANDED DNA-BINDING PROTEIN"/>
    <property type="match status" value="1"/>
</dbReference>
<dbReference type="SUPFAM" id="SSF50249">
    <property type="entry name" value="Nucleic acid-binding proteins"/>
    <property type="match status" value="1"/>
</dbReference>
<dbReference type="InterPro" id="IPR012340">
    <property type="entry name" value="NA-bd_OB-fold"/>
</dbReference>
<dbReference type="Proteomes" id="UP001431199">
    <property type="component" value="Unassembled WGS sequence"/>
</dbReference>
<keyword evidence="6" id="KW-1185">Reference proteome</keyword>
<evidence type="ECO:0000313" key="5">
    <source>
        <dbReference type="EMBL" id="MCT7397849.1"/>
    </source>
</evidence>
<keyword evidence="1 2" id="KW-0238">DNA-binding</keyword>
<dbReference type="PROSITE" id="PS50935">
    <property type="entry name" value="SSB"/>
    <property type="match status" value="1"/>
</dbReference>
<reference evidence="5" key="1">
    <citation type="submission" date="2022-09" db="EMBL/GenBank/DDBJ databases">
        <title>Eubacterium sp. LFL-14 isolated from human feces.</title>
        <authorList>
            <person name="Liu F."/>
        </authorList>
    </citation>
    <scope>NUCLEOTIDE SEQUENCE</scope>
    <source>
        <strain evidence="5">LFL-14</strain>
    </source>
</reference>
<feature type="compositionally biased region" description="Polar residues" evidence="4">
    <location>
        <begin position="106"/>
        <end position="128"/>
    </location>
</feature>
<dbReference type="CDD" id="cd04496">
    <property type="entry name" value="SSB_OBF"/>
    <property type="match status" value="1"/>
</dbReference>
<dbReference type="PANTHER" id="PTHR10302">
    <property type="entry name" value="SINGLE-STRANDED DNA-BINDING PROTEIN"/>
    <property type="match status" value="1"/>
</dbReference>
<gene>
    <name evidence="5" type="ORF">N5B56_01940</name>
</gene>
<dbReference type="GO" id="GO:0003677">
    <property type="term" value="F:DNA binding"/>
    <property type="evidence" value="ECO:0007669"/>
    <property type="project" value="UniProtKB-KW"/>
</dbReference>
<evidence type="ECO:0000256" key="4">
    <source>
        <dbReference type="SAM" id="MobiDB-lite"/>
    </source>
</evidence>
<protein>
    <recommendedName>
        <fullName evidence="2 3">Single-stranded DNA-binding protein</fullName>
        <shortName evidence="2">SSB</shortName>
    </recommendedName>
</protein>
<evidence type="ECO:0000256" key="3">
    <source>
        <dbReference type="PIRNR" id="PIRNR002070"/>
    </source>
</evidence>
<evidence type="ECO:0000256" key="1">
    <source>
        <dbReference type="ARBA" id="ARBA00023125"/>
    </source>
</evidence>
<dbReference type="PIRSF" id="PIRSF002070">
    <property type="entry name" value="SSB"/>
    <property type="match status" value="1"/>
</dbReference>
<sequence>MNKVILMGRLTRDPDVRYSQGDNPMAIARYTLAVDRRFKRDGDQQTADFISCVAFGKNGEFAEKYLHQGTKIAAEGRIQTGSYTNKDGNKVYTTEVVIESQEFAESKSSANANADGNAPQQSAPTATPDNDGFMNIPDGLDDVGLPFNF</sequence>
<evidence type="ECO:0000256" key="2">
    <source>
        <dbReference type="HAMAP-Rule" id="MF_00984"/>
    </source>
</evidence>
<dbReference type="InterPro" id="IPR000424">
    <property type="entry name" value="Primosome_PriB/ssb"/>
</dbReference>
<organism evidence="5 6">
    <name type="scientific">Eubacterium album</name>
    <dbReference type="NCBI Taxonomy" id="2978477"/>
    <lineage>
        <taxon>Bacteria</taxon>
        <taxon>Bacillati</taxon>
        <taxon>Bacillota</taxon>
        <taxon>Clostridia</taxon>
        <taxon>Eubacteriales</taxon>
        <taxon>Eubacteriaceae</taxon>
        <taxon>Eubacterium</taxon>
    </lineage>
</organism>
<proteinExistence type="inferred from homology"/>
<dbReference type="Gene3D" id="2.40.50.140">
    <property type="entry name" value="Nucleic acid-binding proteins"/>
    <property type="match status" value="1"/>
</dbReference>
<evidence type="ECO:0000313" key="6">
    <source>
        <dbReference type="Proteomes" id="UP001431199"/>
    </source>
</evidence>
<dbReference type="RefSeq" id="WP_260978285.1">
    <property type="nucleotide sequence ID" value="NZ_JAODBU010000002.1"/>
</dbReference>
<dbReference type="InterPro" id="IPR011344">
    <property type="entry name" value="ssDNA-bd"/>
</dbReference>
<comment type="caution">
    <text evidence="2">Lacks conserved residue(s) required for the propagation of feature annotation.</text>
</comment>
<dbReference type="NCBIfam" id="TIGR00621">
    <property type="entry name" value="ssb"/>
    <property type="match status" value="1"/>
</dbReference>
<accession>A0ABT2LX56</accession>
<comment type="caution">
    <text evidence="5">The sequence shown here is derived from an EMBL/GenBank/DDBJ whole genome shotgun (WGS) entry which is preliminary data.</text>
</comment>
<name>A0ABT2LX56_9FIRM</name>
<dbReference type="EMBL" id="JAODBU010000002">
    <property type="protein sequence ID" value="MCT7397849.1"/>
    <property type="molecule type" value="Genomic_DNA"/>
</dbReference>
<dbReference type="HAMAP" id="MF_00984">
    <property type="entry name" value="SSB"/>
    <property type="match status" value="1"/>
</dbReference>